<dbReference type="PANTHER" id="PTHR11995:SF14">
    <property type="entry name" value="NADH DEHYDROGENASE [UBIQUINONE] IRON-SULFUR PROTEIN 7, MITOCHONDRIAL"/>
    <property type="match status" value="1"/>
</dbReference>
<name>A0ABR4J7K4_9EURO</name>
<dbReference type="PANTHER" id="PTHR11995">
    <property type="entry name" value="NADH DEHYDROGENASE"/>
    <property type="match status" value="1"/>
</dbReference>
<reference evidence="3 4" key="1">
    <citation type="submission" date="2024-07" db="EMBL/GenBank/DDBJ databases">
        <title>Section-level genome sequencing and comparative genomics of Aspergillus sections Usti and Cavernicolus.</title>
        <authorList>
            <consortium name="Lawrence Berkeley National Laboratory"/>
            <person name="Nybo J.L."/>
            <person name="Vesth T.C."/>
            <person name="Theobald S."/>
            <person name="Frisvad J.C."/>
            <person name="Larsen T.O."/>
            <person name="Kjaerboelling I."/>
            <person name="Rothschild-Mancinelli K."/>
            <person name="Lyhne E.K."/>
            <person name="Kogle M.E."/>
            <person name="Barry K."/>
            <person name="Clum A."/>
            <person name="Na H."/>
            <person name="Ledsgaard L."/>
            <person name="Lin J."/>
            <person name="Lipzen A."/>
            <person name="Kuo A."/>
            <person name="Riley R."/>
            <person name="Mondo S."/>
            <person name="LaButti K."/>
            <person name="Haridas S."/>
            <person name="Pangalinan J."/>
            <person name="Salamov A.A."/>
            <person name="Simmons B.A."/>
            <person name="Magnuson J.K."/>
            <person name="Chen J."/>
            <person name="Drula E."/>
            <person name="Henrissat B."/>
            <person name="Wiebenga A."/>
            <person name="Lubbers R.J."/>
            <person name="Gomes A.C."/>
            <person name="Macurrencykelacurrency M.R."/>
            <person name="Stajich J."/>
            <person name="Grigoriev I.V."/>
            <person name="Mortensen U.H."/>
            <person name="De vries R.P."/>
            <person name="Baker S.E."/>
            <person name="Andersen M.R."/>
        </authorList>
    </citation>
    <scope>NUCLEOTIDE SEQUENCE [LARGE SCALE GENOMIC DNA]</scope>
    <source>
        <strain evidence="3 4">CBS 756.74</strain>
    </source>
</reference>
<comment type="similarity">
    <text evidence="1">Belongs to the complex I 20 kDa subunit family.</text>
</comment>
<evidence type="ECO:0000313" key="4">
    <source>
        <dbReference type="Proteomes" id="UP001610444"/>
    </source>
</evidence>
<dbReference type="InterPro" id="IPR006137">
    <property type="entry name" value="NADH_UbQ_OxRdtase-like_20kDa"/>
</dbReference>
<dbReference type="Gene3D" id="3.40.50.12280">
    <property type="match status" value="2"/>
</dbReference>
<evidence type="ECO:0000259" key="2">
    <source>
        <dbReference type="Pfam" id="PF01058"/>
    </source>
</evidence>
<gene>
    <name evidence="3" type="ORF">BJX68DRAFT_260052</name>
</gene>
<dbReference type="RefSeq" id="XP_070891908.1">
    <property type="nucleotide sequence ID" value="XM_071043809.1"/>
</dbReference>
<dbReference type="SUPFAM" id="SSF56770">
    <property type="entry name" value="HydA/Nqo6-like"/>
    <property type="match status" value="1"/>
</dbReference>
<proteinExistence type="inferred from homology"/>
<comment type="caution">
    <text evidence="3">The sequence shown here is derived from an EMBL/GenBank/DDBJ whole genome shotgun (WGS) entry which is preliminary data.</text>
</comment>
<dbReference type="Proteomes" id="UP001610444">
    <property type="component" value="Unassembled WGS sequence"/>
</dbReference>
<dbReference type="PROSITE" id="PS01150">
    <property type="entry name" value="COMPLEX1_20K"/>
    <property type="match status" value="1"/>
</dbReference>
<evidence type="ECO:0000313" key="3">
    <source>
        <dbReference type="EMBL" id="KAL2836017.1"/>
    </source>
</evidence>
<keyword evidence="4" id="KW-1185">Reference proteome</keyword>
<evidence type="ECO:0000256" key="1">
    <source>
        <dbReference type="ARBA" id="ARBA00009173"/>
    </source>
</evidence>
<accession>A0ABR4J7K4</accession>
<dbReference type="GeneID" id="98158973"/>
<sequence>MNLFRVRACGRVTLSYISLHKQAIFGLEKCTAALPRALSNDRKTGQFDHTDSLIAWVHNGSLWRLTFGLARRGVEMMHVPMPRYDQDRLGIISRTSARHSDVLIVAGTVISMGSCANGRGYYHCSYNVVRGVDRVVPVDIYIPWCPPTPEALLQGTFQLQRKIRMTTVTKMWYLK</sequence>
<organism evidence="3 4">
    <name type="scientific">Aspergillus pseudodeflectus</name>
    <dbReference type="NCBI Taxonomy" id="176178"/>
    <lineage>
        <taxon>Eukaryota</taxon>
        <taxon>Fungi</taxon>
        <taxon>Dikarya</taxon>
        <taxon>Ascomycota</taxon>
        <taxon>Pezizomycotina</taxon>
        <taxon>Eurotiomycetes</taxon>
        <taxon>Eurotiomycetidae</taxon>
        <taxon>Eurotiales</taxon>
        <taxon>Aspergillaceae</taxon>
        <taxon>Aspergillus</taxon>
        <taxon>Aspergillus subgen. Nidulantes</taxon>
    </lineage>
</organism>
<dbReference type="Pfam" id="PF01058">
    <property type="entry name" value="Oxidored_q6"/>
    <property type="match status" value="1"/>
</dbReference>
<dbReference type="InterPro" id="IPR006138">
    <property type="entry name" value="NADH_UQ_OxRdtase_20Kd_su"/>
</dbReference>
<dbReference type="EMBL" id="JBFXLR010000128">
    <property type="protein sequence ID" value="KAL2836017.1"/>
    <property type="molecule type" value="Genomic_DNA"/>
</dbReference>
<feature type="domain" description="NADH:ubiquinone oxidoreductase-like 20kDa subunit" evidence="2">
    <location>
        <begin position="105"/>
        <end position="156"/>
    </location>
</feature>
<protein>
    <recommendedName>
        <fullName evidence="2">NADH:ubiquinone oxidoreductase-like 20kDa subunit domain-containing protein</fullName>
    </recommendedName>
</protein>